<dbReference type="PROSITE" id="PS51257">
    <property type="entry name" value="PROKAR_LIPOPROTEIN"/>
    <property type="match status" value="1"/>
</dbReference>
<gene>
    <name evidence="1" type="ORF">RHP51_01650</name>
</gene>
<protein>
    <submittedName>
        <fullName evidence="1">Uncharacterized protein</fullName>
    </submittedName>
</protein>
<evidence type="ECO:0000313" key="2">
    <source>
        <dbReference type="Proteomes" id="UP001302806"/>
    </source>
</evidence>
<organism evidence="1 2">
    <name type="scientific">Thalassobellus suaedae</name>
    <dbReference type="NCBI Taxonomy" id="3074124"/>
    <lineage>
        <taxon>Bacteria</taxon>
        <taxon>Pseudomonadati</taxon>
        <taxon>Bacteroidota</taxon>
        <taxon>Flavobacteriia</taxon>
        <taxon>Flavobacteriales</taxon>
        <taxon>Flavobacteriaceae</taxon>
        <taxon>Thalassobellus</taxon>
    </lineage>
</organism>
<dbReference type="RefSeq" id="WP_415865935.1">
    <property type="nucleotide sequence ID" value="NZ_CP134537.1"/>
</dbReference>
<dbReference type="EMBL" id="CP134537">
    <property type="protein sequence ID" value="WNH09471.1"/>
    <property type="molecule type" value="Genomic_DNA"/>
</dbReference>
<evidence type="ECO:0000313" key="1">
    <source>
        <dbReference type="EMBL" id="WNH09471.1"/>
    </source>
</evidence>
<accession>A0ABY9XU72</accession>
<proteinExistence type="predicted"/>
<dbReference type="Proteomes" id="UP001302806">
    <property type="component" value="Chromosome"/>
</dbReference>
<reference evidence="1 2" key="1">
    <citation type="submission" date="2023-09" db="EMBL/GenBank/DDBJ databases">
        <title>Thalassobella suaedae gen. nov., sp. nov., a marine bacterium of the family Flavobacteriaceae isolated from a halophyte Suaeda japonica.</title>
        <authorList>
            <person name="Lee S.Y."/>
            <person name="Hwang C.Y."/>
        </authorList>
    </citation>
    <scope>NUCLEOTIDE SEQUENCE [LARGE SCALE GENOMIC DNA]</scope>
    <source>
        <strain evidence="1 2">HL-DH14</strain>
    </source>
</reference>
<sequence length="80" mass="8947">MKYLSVVLIVLILSCTTEKQVTIVGDTESPRIMFGVDKLSEALKDKHYVVNISSEIPTGKTNSVIVVSEKKIRQKKKVLK</sequence>
<name>A0ABY9XU72_9FLAO</name>